<dbReference type="EMBL" id="JALJEJ010000004">
    <property type="protein sequence ID" value="MCJ8210281.1"/>
    <property type="molecule type" value="Genomic_DNA"/>
</dbReference>
<protein>
    <submittedName>
        <fullName evidence="1">Uncharacterized protein</fullName>
    </submittedName>
</protein>
<dbReference type="Proteomes" id="UP001139450">
    <property type="component" value="Unassembled WGS sequence"/>
</dbReference>
<gene>
    <name evidence="1" type="ORF">MUY27_11230</name>
</gene>
<dbReference type="AlphaFoldDB" id="A0A9X1X3K6"/>
<proteinExistence type="predicted"/>
<dbReference type="RefSeq" id="WP_245130117.1">
    <property type="nucleotide sequence ID" value="NZ_JALJEJ010000004.1"/>
</dbReference>
<organism evidence="1 2">
    <name type="scientific">Mucilaginibacter straminoryzae</name>
    <dbReference type="NCBI Taxonomy" id="2932774"/>
    <lineage>
        <taxon>Bacteria</taxon>
        <taxon>Pseudomonadati</taxon>
        <taxon>Bacteroidota</taxon>
        <taxon>Sphingobacteriia</taxon>
        <taxon>Sphingobacteriales</taxon>
        <taxon>Sphingobacteriaceae</taxon>
        <taxon>Mucilaginibacter</taxon>
    </lineage>
</organism>
<evidence type="ECO:0000313" key="1">
    <source>
        <dbReference type="EMBL" id="MCJ8210281.1"/>
    </source>
</evidence>
<sequence>MRTKATGFYLAGFADNRKDKKTIGQLVPFSPDALQKSPAPVPADLDGGIQVLEGYLKQNAPFGKDLHPVIIKVSALNVNEIPISGSGVDGKVDLVLSFHLKTGDDLSVKLVDYKGSSHYTRKFSQPDAAEPVLRNVLENAIVYFNNWLTTQADTNPLLAKRVKLLFTDYKDKVENDTIYYDKLRPLKWDDFQDKLRPGNYSAQVMPGIGYTEKTWIEKGIIYVQIAVKTFVPKSTCSVKPGYQDSYNLNHEQRHFDLEKIISERFKKKLLAAPLPVMNYDGTINVEYLETLHEAYLLQQKYDNETRHGADGMAQEKWNKYIEEELIKTAG</sequence>
<name>A0A9X1X3K6_9SPHI</name>
<evidence type="ECO:0000313" key="2">
    <source>
        <dbReference type="Proteomes" id="UP001139450"/>
    </source>
</evidence>
<keyword evidence="2" id="KW-1185">Reference proteome</keyword>
<reference evidence="1" key="1">
    <citation type="submission" date="2022-04" db="EMBL/GenBank/DDBJ databases">
        <title>Mucilaginibacter sp. RS28 isolated from freshwater.</title>
        <authorList>
            <person name="Ko S.-R."/>
        </authorList>
    </citation>
    <scope>NUCLEOTIDE SEQUENCE</scope>
    <source>
        <strain evidence="1">RS28</strain>
    </source>
</reference>
<accession>A0A9X1X3K6</accession>
<comment type="caution">
    <text evidence="1">The sequence shown here is derived from an EMBL/GenBank/DDBJ whole genome shotgun (WGS) entry which is preliminary data.</text>
</comment>